<keyword evidence="4" id="KW-1185">Reference proteome</keyword>
<comment type="caution">
    <text evidence="3">The sequence shown here is derived from an EMBL/GenBank/DDBJ whole genome shotgun (WGS) entry which is preliminary data.</text>
</comment>
<dbReference type="Pfam" id="PF13584">
    <property type="entry name" value="BatD"/>
    <property type="match status" value="2"/>
</dbReference>
<dbReference type="RefSeq" id="WP_379738738.1">
    <property type="nucleotide sequence ID" value="NZ_JBHSGW010000003.1"/>
</dbReference>
<evidence type="ECO:0000313" key="3">
    <source>
        <dbReference type="EMBL" id="MFC4739379.1"/>
    </source>
</evidence>
<sequence>MKKIFLIIAFISQLVAFAQEVKFEAKTQKDAYALNEKILLSYSINNDGDNFEAPKFDGFKVEGPYINKGNQNSITIINGKMTSKREIFTQLNFVLTPKSKGTFTIQPATIEYQGNVYKSNAVVVRIVDAVQMPTNPNDPLAQVGEGVFLVADVSKQNPYVNEPVTVVYKVYFDPRYGVNNVRETDNPAYNGFWSQFQDMKNLKAVLSQYNGKDYAMVEWRKVILYPLEAGSKNLDPLTITMDVNVPVRRTSPFDDPYKTVKKTISAGARTINVKPLPEANKPIDFKGAVGDFTFKVVPSKSQVKFGESLDINVEVSGKGNLKLFELPKLEFPTAFDVFEPKHNEEVNTPLSGMIGKISDTYTIVPQAKGKYPIKPLVFSYFDLKSNSYKTVTSDEFIVEVIDGPGLATVASNDPEKQDITKSETFQFINRTTNFEPIDKPTPFGSTLYYSLLILPLCFIPILFIVKRKTDEYVSDEHGNRVRLNNKLAKKYLGQAKKELGNKVPFYLAIEKALHNFLKAKLHIETSEMDKENIEQLLLQKNASQESVSNFINLMKSAEFARYAPSSDDTMKSDFDRAVESISELEKQLTNKVV</sequence>
<organism evidence="3 4">
    <name type="scientific">Flavobacterium ponti</name>
    <dbReference type="NCBI Taxonomy" id="665133"/>
    <lineage>
        <taxon>Bacteria</taxon>
        <taxon>Pseudomonadati</taxon>
        <taxon>Bacteroidota</taxon>
        <taxon>Flavobacteriia</taxon>
        <taxon>Flavobacteriales</taxon>
        <taxon>Flavobacteriaceae</taxon>
        <taxon>Flavobacterium</taxon>
    </lineage>
</organism>
<keyword evidence="1" id="KW-0812">Transmembrane</keyword>
<feature type="transmembrane region" description="Helical" evidence="1">
    <location>
        <begin position="447"/>
        <end position="465"/>
    </location>
</feature>
<dbReference type="EMBL" id="JBHSGW010000003">
    <property type="protein sequence ID" value="MFC4739379.1"/>
    <property type="molecule type" value="Genomic_DNA"/>
</dbReference>
<proteinExistence type="predicted"/>
<evidence type="ECO:0000256" key="2">
    <source>
        <dbReference type="SAM" id="SignalP"/>
    </source>
</evidence>
<reference evidence="4" key="1">
    <citation type="journal article" date="2019" name="Int. J. Syst. Evol. Microbiol.">
        <title>The Global Catalogue of Microorganisms (GCM) 10K type strain sequencing project: providing services to taxonomists for standard genome sequencing and annotation.</title>
        <authorList>
            <consortium name="The Broad Institute Genomics Platform"/>
            <consortium name="The Broad Institute Genome Sequencing Center for Infectious Disease"/>
            <person name="Wu L."/>
            <person name="Ma J."/>
        </authorList>
    </citation>
    <scope>NUCLEOTIDE SEQUENCE [LARGE SCALE GENOMIC DNA]</scope>
    <source>
        <strain evidence="4">CCUG 50349</strain>
    </source>
</reference>
<accession>A0ABV9P608</accession>
<keyword evidence="1" id="KW-0472">Membrane</keyword>
<dbReference type="Proteomes" id="UP001595885">
    <property type="component" value="Unassembled WGS sequence"/>
</dbReference>
<feature type="signal peptide" evidence="2">
    <location>
        <begin position="1"/>
        <end position="18"/>
    </location>
</feature>
<dbReference type="PANTHER" id="PTHR40940">
    <property type="entry name" value="PROTEIN BATD-RELATED"/>
    <property type="match status" value="1"/>
</dbReference>
<keyword evidence="1" id="KW-1133">Transmembrane helix</keyword>
<name>A0ABV9P608_9FLAO</name>
<evidence type="ECO:0000256" key="1">
    <source>
        <dbReference type="SAM" id="Phobius"/>
    </source>
</evidence>
<evidence type="ECO:0000313" key="4">
    <source>
        <dbReference type="Proteomes" id="UP001595885"/>
    </source>
</evidence>
<protein>
    <submittedName>
        <fullName evidence="3">BatD family protein</fullName>
    </submittedName>
</protein>
<dbReference type="PANTHER" id="PTHR40940:SF2">
    <property type="entry name" value="BATD"/>
    <property type="match status" value="1"/>
</dbReference>
<keyword evidence="2" id="KW-0732">Signal</keyword>
<gene>
    <name evidence="3" type="ORF">ACFO3U_05180</name>
</gene>
<dbReference type="InterPro" id="IPR025738">
    <property type="entry name" value="BatD"/>
</dbReference>
<feature type="chain" id="PRO_5046910535" evidence="2">
    <location>
        <begin position="19"/>
        <end position="593"/>
    </location>
</feature>